<name>A0A0F9UHQ4_9ZZZZ</name>
<organism evidence="2">
    <name type="scientific">marine sediment metagenome</name>
    <dbReference type="NCBI Taxonomy" id="412755"/>
    <lineage>
        <taxon>unclassified sequences</taxon>
        <taxon>metagenomes</taxon>
        <taxon>ecological metagenomes</taxon>
    </lineage>
</organism>
<keyword evidence="1" id="KW-0175">Coiled coil</keyword>
<reference evidence="2" key="1">
    <citation type="journal article" date="2015" name="Nature">
        <title>Complex archaea that bridge the gap between prokaryotes and eukaryotes.</title>
        <authorList>
            <person name="Spang A."/>
            <person name="Saw J.H."/>
            <person name="Jorgensen S.L."/>
            <person name="Zaremba-Niedzwiedzka K."/>
            <person name="Martijn J."/>
            <person name="Lind A.E."/>
            <person name="van Eijk R."/>
            <person name="Schleper C."/>
            <person name="Guy L."/>
            <person name="Ettema T.J."/>
        </authorList>
    </citation>
    <scope>NUCLEOTIDE SEQUENCE</scope>
</reference>
<protein>
    <submittedName>
        <fullName evidence="2">Uncharacterized protein</fullName>
    </submittedName>
</protein>
<gene>
    <name evidence="2" type="ORF">LCGC14_0264340</name>
</gene>
<feature type="coiled-coil region" evidence="1">
    <location>
        <begin position="77"/>
        <end position="104"/>
    </location>
</feature>
<dbReference type="EMBL" id="LAZR01000143">
    <property type="protein sequence ID" value="KKN86872.1"/>
    <property type="molecule type" value="Genomic_DNA"/>
</dbReference>
<comment type="caution">
    <text evidence="2">The sequence shown here is derived from an EMBL/GenBank/DDBJ whole genome shotgun (WGS) entry which is preliminary data.</text>
</comment>
<evidence type="ECO:0000256" key="1">
    <source>
        <dbReference type="SAM" id="Coils"/>
    </source>
</evidence>
<evidence type="ECO:0000313" key="2">
    <source>
        <dbReference type="EMBL" id="KKN86872.1"/>
    </source>
</evidence>
<sequence length="165" mass="19423">MPSFLGDGEEWKCSRASVGLWRRTSRRVAKAEDRVKQLEYWRQLDTKRVKRLMVELTQEREGHSMSRLFNEVYEAKGVDEDQTLEDLVNEIKRLEDEAVVAGVNEQILATIQDKDQCRYRLKYDGGIFWCLLDEGHKNDEHKYDLPVHIELPVTFETFIEGETDD</sequence>
<dbReference type="AlphaFoldDB" id="A0A0F9UHQ4"/>
<proteinExistence type="predicted"/>
<accession>A0A0F9UHQ4</accession>